<protein>
    <submittedName>
        <fullName evidence="1">J domain-containing protein</fullName>
    </submittedName>
</protein>
<keyword evidence="2" id="KW-1185">Reference proteome</keyword>
<sequence>MKLDSKYFDKIRVKRGEERVTRDKHPPCEWPGCPKPGRHKAPKGRNQEGQFHSFCLEHVQQYNKTYNYFDGMKDDAVRDFQKEAQTGHRPTWKLGQNSSSMNAQGRRAKPGSFRDPFNFLGENGKEVNTGTARPLRNAELKALHTLGLDETATKEKARAQYKTLVKRLHPDANNGSRANEDTLKAVIQAYDYLRSTGFC</sequence>
<dbReference type="EMBL" id="JAENHL010000007">
    <property type="protein sequence ID" value="MBK1868174.1"/>
    <property type="molecule type" value="Genomic_DNA"/>
</dbReference>
<evidence type="ECO:0000313" key="1">
    <source>
        <dbReference type="EMBL" id="MBK1868174.1"/>
    </source>
</evidence>
<comment type="caution">
    <text evidence="1">The sequence shown here is derived from an EMBL/GenBank/DDBJ whole genome shotgun (WGS) entry which is preliminary data.</text>
</comment>
<reference evidence="1" key="1">
    <citation type="submission" date="2021-01" db="EMBL/GenBank/DDBJ databases">
        <authorList>
            <person name="Sun Q."/>
        </authorList>
    </citation>
    <scope>NUCLEOTIDE SEQUENCE</scope>
    <source>
        <strain evidence="1">YIM B02566</strain>
    </source>
</reference>
<organism evidence="1 2">
    <name type="scientific">Taklimakanibacter albus</name>
    <dbReference type="NCBI Taxonomy" id="2800327"/>
    <lineage>
        <taxon>Bacteria</taxon>
        <taxon>Pseudomonadati</taxon>
        <taxon>Pseudomonadota</taxon>
        <taxon>Alphaproteobacteria</taxon>
        <taxon>Hyphomicrobiales</taxon>
        <taxon>Aestuariivirgaceae</taxon>
        <taxon>Taklimakanibacter</taxon>
    </lineage>
</organism>
<gene>
    <name evidence="1" type="ORF">JHL16_17610</name>
</gene>
<proteinExistence type="predicted"/>
<dbReference type="Proteomes" id="UP000616151">
    <property type="component" value="Unassembled WGS sequence"/>
</dbReference>
<name>A0ACC5R698_9HYPH</name>
<accession>A0ACC5R698</accession>
<evidence type="ECO:0000313" key="2">
    <source>
        <dbReference type="Proteomes" id="UP000616151"/>
    </source>
</evidence>